<feature type="domain" description="Tyrosinase copper-binding" evidence="4">
    <location>
        <begin position="94"/>
        <end position="111"/>
    </location>
</feature>
<keyword evidence="7" id="KW-1185">Reference proteome</keyword>
<dbReference type="EMBL" id="SSOP01000015">
    <property type="protein sequence ID" value="KAB5594840.1"/>
    <property type="molecule type" value="Genomic_DNA"/>
</dbReference>
<reference evidence="6 7" key="1">
    <citation type="journal article" date="2019" name="Fungal Biol. Biotechnol.">
        <title>Draft genome sequence of fastidious pathogen Ceratobasidium theobromae, which causes vascular-streak dieback in Theobroma cacao.</title>
        <authorList>
            <person name="Ali S.S."/>
            <person name="Asman A."/>
            <person name="Shao J."/>
            <person name="Firmansyah A.P."/>
            <person name="Susilo A.W."/>
            <person name="Rosmana A."/>
            <person name="McMahon P."/>
            <person name="Junaid M."/>
            <person name="Guest D."/>
            <person name="Kheng T.Y."/>
            <person name="Meinhardt L.W."/>
            <person name="Bailey B.A."/>
        </authorList>
    </citation>
    <scope>NUCLEOTIDE SEQUENCE [LARGE SCALE GENOMIC DNA]</scope>
    <source>
        <strain evidence="6 7">CT2</strain>
    </source>
</reference>
<dbReference type="GO" id="GO:0046872">
    <property type="term" value="F:metal ion binding"/>
    <property type="evidence" value="ECO:0007669"/>
    <property type="project" value="UniProtKB-KW"/>
</dbReference>
<dbReference type="PANTHER" id="PTHR11474">
    <property type="entry name" value="TYROSINASE FAMILY MEMBER"/>
    <property type="match status" value="1"/>
</dbReference>
<dbReference type="Gene3D" id="1.10.1280.10">
    <property type="entry name" value="Di-copper center containing domain from catechol oxidase"/>
    <property type="match status" value="1"/>
</dbReference>
<comment type="caution">
    <text evidence="6">The sequence shown here is derived from an EMBL/GenBank/DDBJ whole genome shotgun (WGS) entry which is preliminary data.</text>
</comment>
<dbReference type="AlphaFoldDB" id="A0A5N5QSX1"/>
<sequence>MHNIGLIVAGALALAGSALGAGNCTNPAVRKEYRTLSVAEKVEFVRAIKCLGNMPHNSKLHKTRIAGGIALINETSTYYDDWVYLHMDSNTKTHVTALFFPWHRWYMDAFERALKDECQFKGTIPYWDWTKDVANVKASPIFNGNTTYGLGTWGTQQSGWRVTDGAFAKTIRAYPVPHIIQRNYTPQPFRTNLIFPFEYPNKDLFANTTATPQAMHRIIESHEGDFDGFGAAMEGPRAQGVHNAMHLMIGGDMSNPSPTPSDPLFWLHHAQLDRVWAKWQARRPANARSFAGGTLQVLDRFDEYPTGMPLPAANTKSLLPVSGMEAEDVPVEQVMSITGNYTNEITGFSGGRLCYVYDDMI</sequence>
<proteinExistence type="predicted"/>
<feature type="signal peptide" evidence="3">
    <location>
        <begin position="1"/>
        <end position="20"/>
    </location>
</feature>
<evidence type="ECO:0000259" key="4">
    <source>
        <dbReference type="PROSITE" id="PS00497"/>
    </source>
</evidence>
<evidence type="ECO:0000313" key="6">
    <source>
        <dbReference type="EMBL" id="KAB5594840.1"/>
    </source>
</evidence>
<dbReference type="Proteomes" id="UP000383932">
    <property type="component" value="Unassembled WGS sequence"/>
</dbReference>
<dbReference type="PROSITE" id="PS00498">
    <property type="entry name" value="TYROSINASE_2"/>
    <property type="match status" value="1"/>
</dbReference>
<dbReference type="PRINTS" id="PR00092">
    <property type="entry name" value="TYROSINASE"/>
</dbReference>
<gene>
    <name evidence="6" type="ORF">CTheo_1655</name>
</gene>
<keyword evidence="2" id="KW-0186">Copper</keyword>
<accession>A0A5N5QSX1</accession>
<name>A0A5N5QSX1_9AGAM</name>
<feature type="domain" description="Tyrosinase copper-binding" evidence="5">
    <location>
        <begin position="262"/>
        <end position="273"/>
    </location>
</feature>
<keyword evidence="1" id="KW-0479">Metal-binding</keyword>
<dbReference type="PROSITE" id="PS00497">
    <property type="entry name" value="TYROSINASE_1"/>
    <property type="match status" value="1"/>
</dbReference>
<dbReference type="InterPro" id="IPR008922">
    <property type="entry name" value="Di-copper_centre_dom_sf"/>
</dbReference>
<protein>
    <recommendedName>
        <fullName evidence="4 5">Tyrosinase copper-binding domain-containing protein</fullName>
    </recommendedName>
</protein>
<keyword evidence="3" id="KW-0732">Signal</keyword>
<evidence type="ECO:0000256" key="2">
    <source>
        <dbReference type="ARBA" id="ARBA00023008"/>
    </source>
</evidence>
<dbReference type="GO" id="GO:0016491">
    <property type="term" value="F:oxidoreductase activity"/>
    <property type="evidence" value="ECO:0007669"/>
    <property type="project" value="InterPro"/>
</dbReference>
<evidence type="ECO:0000259" key="5">
    <source>
        <dbReference type="PROSITE" id="PS00498"/>
    </source>
</evidence>
<evidence type="ECO:0000313" key="7">
    <source>
        <dbReference type="Proteomes" id="UP000383932"/>
    </source>
</evidence>
<dbReference type="OrthoDB" id="6132182at2759"/>
<dbReference type="SUPFAM" id="SSF48056">
    <property type="entry name" value="Di-copper centre-containing domain"/>
    <property type="match status" value="1"/>
</dbReference>
<feature type="chain" id="PRO_5024400902" description="Tyrosinase copper-binding domain-containing protein" evidence="3">
    <location>
        <begin position="21"/>
        <end position="361"/>
    </location>
</feature>
<dbReference type="Pfam" id="PF00264">
    <property type="entry name" value="Tyrosinase"/>
    <property type="match status" value="1"/>
</dbReference>
<dbReference type="PANTHER" id="PTHR11474:SF126">
    <property type="entry name" value="TYROSINASE-LIKE PROTEIN TYR-1-RELATED"/>
    <property type="match status" value="1"/>
</dbReference>
<dbReference type="InterPro" id="IPR050316">
    <property type="entry name" value="Tyrosinase/Hemocyanin"/>
</dbReference>
<dbReference type="InterPro" id="IPR002227">
    <property type="entry name" value="Tyrosinase_Cu-bd"/>
</dbReference>
<organism evidence="6 7">
    <name type="scientific">Ceratobasidium theobromae</name>
    <dbReference type="NCBI Taxonomy" id="1582974"/>
    <lineage>
        <taxon>Eukaryota</taxon>
        <taxon>Fungi</taxon>
        <taxon>Dikarya</taxon>
        <taxon>Basidiomycota</taxon>
        <taxon>Agaricomycotina</taxon>
        <taxon>Agaricomycetes</taxon>
        <taxon>Cantharellales</taxon>
        <taxon>Ceratobasidiaceae</taxon>
        <taxon>Ceratobasidium</taxon>
    </lineage>
</organism>
<evidence type="ECO:0000256" key="3">
    <source>
        <dbReference type="SAM" id="SignalP"/>
    </source>
</evidence>
<evidence type="ECO:0000256" key="1">
    <source>
        <dbReference type="ARBA" id="ARBA00022723"/>
    </source>
</evidence>